<dbReference type="AlphaFoldDB" id="A0A5R8WX51"/>
<sequence length="324" mass="36977">MRRRTLRLLAGLLVLGGHRPAAAQASRLDSIRTDDAVLALIRPLGWEYAAAVLGDSAVSAYRPYRNTRFAVRGGQTWCKADFDGNGRTDLLVLARRADIPLVFCVLDMGGSRLRAVRSFYNAVHRRQPTAQVVYRRGQALLRYTDFARRRGSNGRLRNRHTQLLAYTYGAFLPVQRRPTRHRIEAIRLTWKLTYHDHEELDLRIEPDDRAYLQTTEYPVLAPQQISRQALTTQLDSACRADMAGLLNYVRFSRCRNQYDGGDLNHHPRVELTITYDGGRTKTIRDANGEGTPGLEYVYTYLVGLRRSQRWQPTTASDDHVAPPR</sequence>
<evidence type="ECO:0000313" key="2">
    <source>
        <dbReference type="EMBL" id="TLM97088.1"/>
    </source>
</evidence>
<protein>
    <recommendedName>
        <fullName evidence="4">VCBS repeat-containing protein</fullName>
    </recommendedName>
</protein>
<dbReference type="Proteomes" id="UP000305517">
    <property type="component" value="Unassembled WGS sequence"/>
</dbReference>
<gene>
    <name evidence="2" type="ORF">FDY95_03595</name>
</gene>
<comment type="caution">
    <text evidence="2">The sequence shown here is derived from an EMBL/GenBank/DDBJ whole genome shotgun (WGS) entry which is preliminary data.</text>
</comment>
<evidence type="ECO:0008006" key="4">
    <source>
        <dbReference type="Google" id="ProtNLM"/>
    </source>
</evidence>
<keyword evidence="1" id="KW-0732">Signal</keyword>
<proteinExistence type="predicted"/>
<organism evidence="2 3">
    <name type="scientific">Hymenobacter jeollabukensis</name>
    <dbReference type="NCBI Taxonomy" id="2025313"/>
    <lineage>
        <taxon>Bacteria</taxon>
        <taxon>Pseudomonadati</taxon>
        <taxon>Bacteroidota</taxon>
        <taxon>Cytophagia</taxon>
        <taxon>Cytophagales</taxon>
        <taxon>Hymenobacteraceae</taxon>
        <taxon>Hymenobacter</taxon>
    </lineage>
</organism>
<keyword evidence="3" id="KW-1185">Reference proteome</keyword>
<dbReference type="OrthoDB" id="7172369at2"/>
<reference evidence="2 3" key="1">
    <citation type="submission" date="2019-05" db="EMBL/GenBank/DDBJ databases">
        <title>Hymenobacter edaphi sp. nov., isolated from abandoned arsenic-contaminated farmland soil.</title>
        <authorList>
            <person name="Nie L."/>
        </authorList>
    </citation>
    <scope>NUCLEOTIDE SEQUENCE [LARGE SCALE GENOMIC DNA]</scope>
    <source>
        <strain evidence="2 3">1-3-3-8</strain>
    </source>
</reference>
<feature type="chain" id="PRO_5024359631" description="VCBS repeat-containing protein" evidence="1">
    <location>
        <begin position="24"/>
        <end position="324"/>
    </location>
</feature>
<evidence type="ECO:0000256" key="1">
    <source>
        <dbReference type="SAM" id="SignalP"/>
    </source>
</evidence>
<dbReference type="EMBL" id="VAJM01000001">
    <property type="protein sequence ID" value="TLM97088.1"/>
    <property type="molecule type" value="Genomic_DNA"/>
</dbReference>
<name>A0A5R8WX51_9BACT</name>
<accession>A0A5R8WX51</accession>
<evidence type="ECO:0000313" key="3">
    <source>
        <dbReference type="Proteomes" id="UP000305517"/>
    </source>
</evidence>
<feature type="signal peptide" evidence="1">
    <location>
        <begin position="1"/>
        <end position="23"/>
    </location>
</feature>
<dbReference type="RefSeq" id="WP_138075330.1">
    <property type="nucleotide sequence ID" value="NZ_VAJM01000001.1"/>
</dbReference>